<keyword evidence="4" id="KW-1185">Reference proteome</keyword>
<dbReference type="Proteomes" id="UP001516023">
    <property type="component" value="Unassembled WGS sequence"/>
</dbReference>
<evidence type="ECO:0000313" key="4">
    <source>
        <dbReference type="Proteomes" id="UP001516023"/>
    </source>
</evidence>
<feature type="region of interest" description="Disordered" evidence="1">
    <location>
        <begin position="484"/>
        <end position="531"/>
    </location>
</feature>
<feature type="region of interest" description="Disordered" evidence="1">
    <location>
        <begin position="1136"/>
        <end position="1159"/>
    </location>
</feature>
<reference evidence="3 4" key="1">
    <citation type="journal article" date="2020" name="G3 (Bethesda)">
        <title>Improved Reference Genome for Cyclotella cryptica CCMP332, a Model for Cell Wall Morphogenesis, Salinity Adaptation, and Lipid Production in Diatoms (Bacillariophyta).</title>
        <authorList>
            <person name="Roberts W.R."/>
            <person name="Downey K.M."/>
            <person name="Ruck E.C."/>
            <person name="Traller J.C."/>
            <person name="Alverson A.J."/>
        </authorList>
    </citation>
    <scope>NUCLEOTIDE SEQUENCE [LARGE SCALE GENOMIC DNA]</scope>
    <source>
        <strain evidence="3 4">CCMP332</strain>
    </source>
</reference>
<evidence type="ECO:0000313" key="3">
    <source>
        <dbReference type="EMBL" id="KAL3789298.1"/>
    </source>
</evidence>
<dbReference type="EMBL" id="JABMIG020000143">
    <property type="protein sequence ID" value="KAL3789298.1"/>
    <property type="molecule type" value="Genomic_DNA"/>
</dbReference>
<feature type="region of interest" description="Disordered" evidence="1">
    <location>
        <begin position="642"/>
        <end position="670"/>
    </location>
</feature>
<organism evidence="3 4">
    <name type="scientific">Cyclotella cryptica</name>
    <dbReference type="NCBI Taxonomy" id="29204"/>
    <lineage>
        <taxon>Eukaryota</taxon>
        <taxon>Sar</taxon>
        <taxon>Stramenopiles</taxon>
        <taxon>Ochrophyta</taxon>
        <taxon>Bacillariophyta</taxon>
        <taxon>Coscinodiscophyceae</taxon>
        <taxon>Thalassiosirophycidae</taxon>
        <taxon>Stephanodiscales</taxon>
        <taxon>Stephanodiscaceae</taxon>
        <taxon>Cyclotella</taxon>
    </lineage>
</organism>
<feature type="compositionally biased region" description="Polar residues" evidence="1">
    <location>
        <begin position="427"/>
        <end position="439"/>
    </location>
</feature>
<dbReference type="AlphaFoldDB" id="A0ABD3PMQ9"/>
<feature type="region of interest" description="Disordered" evidence="1">
    <location>
        <begin position="806"/>
        <end position="834"/>
    </location>
</feature>
<protein>
    <recommendedName>
        <fullName evidence="5">WSC domain-containing protein</fullName>
    </recommendedName>
</protein>
<evidence type="ECO:0000256" key="2">
    <source>
        <dbReference type="SAM" id="SignalP"/>
    </source>
</evidence>
<sequence length="1190" mass="129631">MNRRLIDVSLVVSSLAVSLTGIHGLPGDPISCLKEKTVQLMLPGRCSYDLLFAAVEEKMSGLRSCRDNHPDFEIMAMLNVGTVNDAKKTLDRLCNDALVPNMKGRAVFEFDSFSNMDYDFNKAFFDGRSSWNYGGMTFKQAQKAKNNPITNSGGASNKFHGNSKRISFIAQNVAGIRTISWPDNFENFDRCATNSAMCCWVDHDESQDDHYKKNTDICYVDYSRAPLSSHIHSGMGIFDGSENAFCHGFAWEDDSLNDVFKGNLLFLSEIYENMHNRGLSKSLPGAPMCGCVEKMPVVTRADCSKLEWRGNFIFRHAAFLNYTNLVLAQGQATLDVVECDGIDGRTNDLGMYYQNLYLEGKVNETQKTQFDKLVVGNGNCTAAIQEITDAFFVNQMTKPIMDPTAESPVPSMTRTPINVPSLKPITYSRSDSPTQNPAPATNKPMTSSPTNVPSSTPITASYSNLLTPTPVTGIIDLSDYQALRPSSSPRMTSEPSSSSLPSATPSSLPSNMPTISISPTDTTSPSDAPTKLPEYQFVGYGGCLSSLNQTYDYSIRPGGGSQPNQCLSYCIKQEGFVGFATANSHYCYCYYEDDFLPKICPRDRNCYSQFVGIGPVAYSQGGNPVMQCYKYRWGLPMMPSSQPSASMPPSLSPSTTSNPVSSPSSLPSSMPTISISPTVTTSPSDAPSTSHVPTMLPEYQFVGYGGCLSSLNQTYDYSIRPGGGSQPNQCLSYCIKQEGFVGFATAYSHYCYCYYEDDFLPKICPRDRNCYSQFVGIGPVAYSQGGNPVMQCYKYRWDLPMMPSSQPSASMLPSSSPSTTSNPVSSPSSLPSSMPTISISPTVTTSPSDAPSTSHVPTMLPEYQFVGYGGCLSSLNQTYDYSIRPGGGSQPNQCLSYCIKQEGFVGFATAYSHYCYCYYEDDFLPKICPRDRNCYSQFVGIGPVAYSQGGNPVMQCYKYRWDLPMMPSSQPSASMLPSSSPSTTSNPVSSPSSLPSSMPTILISPTVTTSPSDAPSTSHVPTTLPEYQFVGYGGCLSSLNQTYDYSIRPGGGSQPNQCLSYCIKQEGFVGFATANSHYCYCYYEDDFLPKICPRDRNCYSQFVGIGPVAYSQGGNPVMQCYKYRWGLPMMPSSQPSASMPPSLSPSMTSNPVSSPSSLPSSMPTILISPTVTTSPTDVGVYCMLANPIVS</sequence>
<gene>
    <name evidence="3" type="ORF">HJC23_000364</name>
</gene>
<feature type="compositionally biased region" description="Low complexity" evidence="1">
    <location>
        <begin position="484"/>
        <end position="530"/>
    </location>
</feature>
<keyword evidence="2" id="KW-0732">Signal</keyword>
<feature type="signal peptide" evidence="2">
    <location>
        <begin position="1"/>
        <end position="24"/>
    </location>
</feature>
<feature type="compositionally biased region" description="Low complexity" evidence="1">
    <location>
        <begin position="444"/>
        <end position="459"/>
    </location>
</feature>
<name>A0ABD3PMQ9_9STRA</name>
<feature type="region of interest" description="Disordered" evidence="1">
    <location>
        <begin position="970"/>
        <end position="996"/>
    </location>
</feature>
<dbReference type="PANTHER" id="PTHR24216:SF65">
    <property type="entry name" value="PAXILLIN-LIKE PROTEIN 1"/>
    <property type="match status" value="1"/>
</dbReference>
<dbReference type="PANTHER" id="PTHR24216">
    <property type="entry name" value="PAXILLIN-RELATED"/>
    <property type="match status" value="1"/>
</dbReference>
<proteinExistence type="predicted"/>
<comment type="caution">
    <text evidence="3">The sequence shown here is derived from an EMBL/GenBank/DDBJ whole genome shotgun (WGS) entry which is preliminary data.</text>
</comment>
<accession>A0ABD3PMQ9</accession>
<evidence type="ECO:0008006" key="5">
    <source>
        <dbReference type="Google" id="ProtNLM"/>
    </source>
</evidence>
<feature type="chain" id="PRO_5044819388" description="WSC domain-containing protein" evidence="2">
    <location>
        <begin position="25"/>
        <end position="1190"/>
    </location>
</feature>
<evidence type="ECO:0000256" key="1">
    <source>
        <dbReference type="SAM" id="MobiDB-lite"/>
    </source>
</evidence>
<feature type="region of interest" description="Disordered" evidence="1">
    <location>
        <begin position="403"/>
        <end position="461"/>
    </location>
</feature>